<protein>
    <submittedName>
        <fullName evidence="5">GRAM domain-containing protein 2B isoform X1</fullName>
    </submittedName>
</protein>
<feature type="region of interest" description="Disordered" evidence="1">
    <location>
        <begin position="247"/>
        <end position="304"/>
    </location>
</feature>
<dbReference type="GeneID" id="116942000"/>
<dbReference type="InterPro" id="IPR011993">
    <property type="entry name" value="PH-like_dom_sf"/>
</dbReference>
<evidence type="ECO:0000256" key="1">
    <source>
        <dbReference type="SAM" id="MobiDB-lite"/>
    </source>
</evidence>
<accession>A0AAJ7WTH3</accession>
<evidence type="ECO:0000313" key="4">
    <source>
        <dbReference type="Proteomes" id="UP001318040"/>
    </source>
</evidence>
<feature type="region of interest" description="Disordered" evidence="1">
    <location>
        <begin position="63"/>
        <end position="92"/>
    </location>
</feature>
<keyword evidence="4" id="KW-1185">Reference proteome</keyword>
<dbReference type="InterPro" id="IPR052633">
    <property type="entry name" value="GRAM_domain_protein_2B"/>
</dbReference>
<evidence type="ECO:0000259" key="3">
    <source>
        <dbReference type="SMART" id="SM00568"/>
    </source>
</evidence>
<dbReference type="InterPro" id="IPR004182">
    <property type="entry name" value="GRAM"/>
</dbReference>
<reference evidence="5" key="1">
    <citation type="submission" date="2025-08" db="UniProtKB">
        <authorList>
            <consortium name="RefSeq"/>
        </authorList>
    </citation>
    <scope>IDENTIFICATION</scope>
    <source>
        <tissue evidence="5">Sperm</tissue>
    </source>
</reference>
<dbReference type="Pfam" id="PF02893">
    <property type="entry name" value="GRAM"/>
    <property type="match status" value="1"/>
</dbReference>
<keyword evidence="2" id="KW-0472">Membrane</keyword>
<dbReference type="Gene3D" id="2.30.29.30">
    <property type="entry name" value="Pleckstrin-homology domain (PH domain)/Phosphotyrosine-binding domain (PTB)"/>
    <property type="match status" value="1"/>
</dbReference>
<dbReference type="CDD" id="cd13220">
    <property type="entry name" value="PH-GRAM_GRAMDC"/>
    <property type="match status" value="1"/>
</dbReference>
<proteinExistence type="predicted"/>
<feature type="compositionally biased region" description="Basic and acidic residues" evidence="1">
    <location>
        <begin position="274"/>
        <end position="285"/>
    </location>
</feature>
<feature type="compositionally biased region" description="Low complexity" evidence="1">
    <location>
        <begin position="15"/>
        <end position="24"/>
    </location>
</feature>
<dbReference type="AlphaFoldDB" id="A0AAJ7WTH3"/>
<feature type="region of interest" description="Disordered" evidence="1">
    <location>
        <begin position="1"/>
        <end position="42"/>
    </location>
</feature>
<organism evidence="4 5">
    <name type="scientific">Petromyzon marinus</name>
    <name type="common">Sea lamprey</name>
    <dbReference type="NCBI Taxonomy" id="7757"/>
    <lineage>
        <taxon>Eukaryota</taxon>
        <taxon>Metazoa</taxon>
        <taxon>Chordata</taxon>
        <taxon>Craniata</taxon>
        <taxon>Vertebrata</taxon>
        <taxon>Cyclostomata</taxon>
        <taxon>Hyperoartia</taxon>
        <taxon>Petromyzontiformes</taxon>
        <taxon>Petromyzontidae</taxon>
        <taxon>Petromyzon</taxon>
    </lineage>
</organism>
<dbReference type="RefSeq" id="XP_032809375.1">
    <property type="nucleotide sequence ID" value="XM_032953484.1"/>
</dbReference>
<keyword evidence="2" id="KW-1133">Transmembrane helix</keyword>
<feature type="transmembrane region" description="Helical" evidence="2">
    <location>
        <begin position="326"/>
        <end position="349"/>
    </location>
</feature>
<name>A0AAJ7WTH3_PETMA</name>
<dbReference type="SMART" id="SM00568">
    <property type="entry name" value="GRAM"/>
    <property type="match status" value="1"/>
</dbReference>
<dbReference type="Proteomes" id="UP001318040">
    <property type="component" value="Chromosome 13"/>
</dbReference>
<feature type="domain" description="GRAM" evidence="3">
    <location>
        <begin position="96"/>
        <end position="163"/>
    </location>
</feature>
<feature type="compositionally biased region" description="Polar residues" evidence="1">
    <location>
        <begin position="288"/>
        <end position="304"/>
    </location>
</feature>
<dbReference type="PANTHER" id="PTHR46645">
    <property type="entry name" value="GRAM DOMAIN-CONTAINING PROTEIN 2B-RELATED"/>
    <property type="match status" value="1"/>
</dbReference>
<dbReference type="GO" id="GO:0005881">
    <property type="term" value="C:cytoplasmic microtubule"/>
    <property type="evidence" value="ECO:0007669"/>
    <property type="project" value="TreeGrafter"/>
</dbReference>
<evidence type="ECO:0000313" key="5">
    <source>
        <dbReference type="RefSeq" id="XP_032809375.1"/>
    </source>
</evidence>
<dbReference type="PANTHER" id="PTHR46645:SF2">
    <property type="entry name" value="GRAM DOMAIN-CONTAINING PROTEIN 2B"/>
    <property type="match status" value="1"/>
</dbReference>
<sequence>MNRHTRSAAQPLKVSSSSSTQTRSRSSENPIPSPVDGFNQRADTFSSEADALIDIKKKKKPPILRSNTYHPSLARTGEVEKKNKSPSVSPQNKYTNQFHKLFKEIPEEEDPIETFNCALQRDLIFQGRMFVSENWICFFANFFGKDVKVAIPVLTVKAIKKQRSALLLPNAIGITSACEKHMFISFLARDAAYKALLSVCKQAEAVNENSSNNLVQLGQEQASSNCARPDAFNPTTTDGLRLELVLSNQTTPSTQSSSTSSVFEEHEESSPTEIKWKNGLHEPDGISRPSSTQTAEPPAPSFTSRLQQKMSNLLSSTPRTEDQQSVHYILVVCTLLIVLLMVSSCYMAVKIASLEAHLTSIGMGPEQQYVPGLPDRSNLNPMSSADKVDLTNSELMTSLATLGSVIKNLDELLVELQSLITTASLS</sequence>
<gene>
    <name evidence="5" type="primary">GRAMD2B</name>
</gene>
<evidence type="ECO:0000256" key="2">
    <source>
        <dbReference type="SAM" id="Phobius"/>
    </source>
</evidence>
<dbReference type="KEGG" id="pmrn:116942000"/>
<keyword evidence="2" id="KW-0812">Transmembrane</keyword>
<feature type="compositionally biased region" description="Low complexity" evidence="1">
    <location>
        <begin position="250"/>
        <end position="262"/>
    </location>
</feature>